<dbReference type="InterPro" id="IPR005517">
    <property type="entry name" value="Transl_elong_EFG/EF2_IV"/>
</dbReference>
<dbReference type="Pfam" id="PF03764">
    <property type="entry name" value="EFG_IV"/>
    <property type="match status" value="1"/>
</dbReference>
<dbReference type="SMART" id="SM00838">
    <property type="entry name" value="EFG_C"/>
    <property type="match status" value="1"/>
</dbReference>
<dbReference type="InterPro" id="IPR000640">
    <property type="entry name" value="EFG_V-like"/>
</dbReference>
<dbReference type="SUPFAM" id="SSF54980">
    <property type="entry name" value="EF-G C-terminal domain-like"/>
    <property type="match status" value="1"/>
</dbReference>
<feature type="domain" description="Elongation factor EFG" evidence="6">
    <location>
        <begin position="86"/>
        <end position="171"/>
    </location>
</feature>
<keyword evidence="4" id="KW-0342">GTP-binding</keyword>
<dbReference type="PANTHER" id="PTHR43261">
    <property type="entry name" value="TRANSLATION ELONGATION FACTOR G-RELATED"/>
    <property type="match status" value="1"/>
</dbReference>
<dbReference type="InterPro" id="IPR020568">
    <property type="entry name" value="Ribosomal_Su5_D2-typ_SF"/>
</dbReference>
<proteinExistence type="predicted"/>
<dbReference type="SMART" id="SM00889">
    <property type="entry name" value="EFG_IV"/>
    <property type="match status" value="1"/>
</dbReference>
<dbReference type="PATRIC" id="fig|1283301.3.peg.5422"/>
<dbReference type="CDD" id="cd03713">
    <property type="entry name" value="EFG_mtEFG_C"/>
    <property type="match status" value="1"/>
</dbReference>
<dbReference type="InterPro" id="IPR035649">
    <property type="entry name" value="EFG_V"/>
</dbReference>
<evidence type="ECO:0000259" key="7">
    <source>
        <dbReference type="SMART" id="SM00889"/>
    </source>
</evidence>
<protein>
    <submittedName>
        <fullName evidence="8">Putative Elongation factor G 2</fullName>
    </submittedName>
</protein>
<evidence type="ECO:0000256" key="3">
    <source>
        <dbReference type="ARBA" id="ARBA00022917"/>
    </source>
</evidence>
<evidence type="ECO:0000256" key="2">
    <source>
        <dbReference type="ARBA" id="ARBA00022768"/>
    </source>
</evidence>
<keyword evidence="3" id="KW-0648">Protein biosynthesis</keyword>
<dbReference type="Proteomes" id="UP000015001">
    <property type="component" value="Unassembled WGS sequence"/>
</dbReference>
<sequence>MEPYEEGGFAFRSAVVGGRVPQEYVRAVEAGCRDALAEGPLGGHPVTGLRVTLTDGATHVKDSSDTAFRTAGRLGLREALRACAMVLLEPVVEVTVTVPEDAVGGVLGDLAARRGRVTGSVTRAGAAVVTATVPLAELFGYATRLRSRTQGRGTFTARPTGYAPAPVATPVR</sequence>
<keyword evidence="1" id="KW-0547">Nucleotide-binding</keyword>
<evidence type="ECO:0000256" key="1">
    <source>
        <dbReference type="ARBA" id="ARBA00022741"/>
    </source>
</evidence>
<evidence type="ECO:0000313" key="9">
    <source>
        <dbReference type="Proteomes" id="UP000015001"/>
    </source>
</evidence>
<evidence type="ECO:0000313" key="8">
    <source>
        <dbReference type="EMBL" id="EPJ37477.1"/>
    </source>
</evidence>
<evidence type="ECO:0000256" key="5">
    <source>
        <dbReference type="SAM" id="MobiDB-lite"/>
    </source>
</evidence>
<dbReference type="GO" id="GO:0032790">
    <property type="term" value="P:ribosome disassembly"/>
    <property type="evidence" value="ECO:0007669"/>
    <property type="project" value="TreeGrafter"/>
</dbReference>
<reference evidence="8 9" key="1">
    <citation type="submission" date="2013-02" db="EMBL/GenBank/DDBJ databases">
        <title>Draft Genome Sequence of Streptomyces afghaniensis, Which Produces Compounds of the Julimycin B-Complex.</title>
        <authorList>
            <person name="Gruening B.A."/>
            <person name="Praeg A."/>
            <person name="Erxleben A."/>
            <person name="Guenther S."/>
            <person name="Fiedler H.-P."/>
            <person name="Goodfellow M."/>
            <person name="Mueller M."/>
        </authorList>
    </citation>
    <scope>NUCLEOTIDE SEQUENCE [LARGE SCALE GENOMIC DNA]</scope>
    <source>
        <strain evidence="8 9">772</strain>
    </source>
</reference>
<name>S4MUU4_9ACTN</name>
<dbReference type="PANTHER" id="PTHR43261:SF1">
    <property type="entry name" value="RIBOSOME-RELEASING FACTOR 2, MITOCHONDRIAL"/>
    <property type="match status" value="1"/>
</dbReference>
<dbReference type="AlphaFoldDB" id="S4MUU4"/>
<feature type="domain" description="Translation elongation factor EFG/EF2" evidence="7">
    <location>
        <begin position="1"/>
        <end position="84"/>
    </location>
</feature>
<keyword evidence="2 8" id="KW-0251">Elongation factor</keyword>
<keyword evidence="9" id="KW-1185">Reference proteome</keyword>
<accession>S4MUU4</accession>
<gene>
    <name evidence="8" type="ORF">STAFG_5455</name>
</gene>
<dbReference type="Gene3D" id="3.30.230.10">
    <property type="match status" value="1"/>
</dbReference>
<dbReference type="GO" id="GO:0005525">
    <property type="term" value="F:GTP binding"/>
    <property type="evidence" value="ECO:0007669"/>
    <property type="project" value="UniProtKB-KW"/>
</dbReference>
<organism evidence="8 9">
    <name type="scientific">Streptomyces afghaniensis 772</name>
    <dbReference type="NCBI Taxonomy" id="1283301"/>
    <lineage>
        <taxon>Bacteria</taxon>
        <taxon>Bacillati</taxon>
        <taxon>Actinomycetota</taxon>
        <taxon>Actinomycetes</taxon>
        <taxon>Kitasatosporales</taxon>
        <taxon>Streptomycetaceae</taxon>
        <taxon>Streptomyces</taxon>
    </lineage>
</organism>
<dbReference type="InterPro" id="IPR014721">
    <property type="entry name" value="Ribsml_uS5_D2-typ_fold_subgr"/>
</dbReference>
<dbReference type="EMBL" id="AOPY01001496">
    <property type="protein sequence ID" value="EPJ37477.1"/>
    <property type="molecule type" value="Genomic_DNA"/>
</dbReference>
<dbReference type="HOGENOM" id="CLU_002794_9_1_11"/>
<comment type="caution">
    <text evidence="8">The sequence shown here is derived from an EMBL/GenBank/DDBJ whole genome shotgun (WGS) entry which is preliminary data.</text>
</comment>
<dbReference type="Gene3D" id="3.30.70.240">
    <property type="match status" value="1"/>
</dbReference>
<evidence type="ECO:0000256" key="4">
    <source>
        <dbReference type="ARBA" id="ARBA00023134"/>
    </source>
</evidence>
<dbReference type="GO" id="GO:0003746">
    <property type="term" value="F:translation elongation factor activity"/>
    <property type="evidence" value="ECO:0007669"/>
    <property type="project" value="UniProtKB-KW"/>
</dbReference>
<dbReference type="InterPro" id="IPR035647">
    <property type="entry name" value="EFG_III/V"/>
</dbReference>
<dbReference type="FunFam" id="3.30.70.240:FF:000019">
    <property type="entry name" value="Elongation factor G"/>
    <property type="match status" value="1"/>
</dbReference>
<dbReference type="SUPFAM" id="SSF54211">
    <property type="entry name" value="Ribosomal protein S5 domain 2-like"/>
    <property type="match status" value="1"/>
</dbReference>
<feature type="region of interest" description="Disordered" evidence="5">
    <location>
        <begin position="152"/>
        <end position="172"/>
    </location>
</feature>
<evidence type="ECO:0000259" key="6">
    <source>
        <dbReference type="SMART" id="SM00838"/>
    </source>
</evidence>
<dbReference type="Pfam" id="PF00679">
    <property type="entry name" value="EFG_C"/>
    <property type="match status" value="1"/>
</dbReference>